<keyword evidence="14" id="KW-0206">Cytoskeleton</keyword>
<dbReference type="InterPro" id="IPR041466">
    <property type="entry name" value="Dynein_AAA5_ext"/>
</dbReference>
<dbReference type="FunFam" id="1.20.58.1120:FF:000005">
    <property type="entry name" value="Dynein, axonemal, heavy chain 12"/>
    <property type="match status" value="1"/>
</dbReference>
<dbReference type="InterPro" id="IPR041658">
    <property type="entry name" value="AAA_lid_11"/>
</dbReference>
<dbReference type="InterPro" id="IPR035706">
    <property type="entry name" value="AAA_9"/>
</dbReference>
<evidence type="ECO:0000259" key="22">
    <source>
        <dbReference type="Pfam" id="PF12781"/>
    </source>
</evidence>
<dbReference type="GO" id="GO:0005524">
    <property type="term" value="F:ATP binding"/>
    <property type="evidence" value="ECO:0007669"/>
    <property type="project" value="UniProtKB-KW"/>
</dbReference>
<dbReference type="OrthoDB" id="424310at2759"/>
<feature type="domain" description="Dynein heavy chain 3 AAA+ lid" evidence="24">
    <location>
        <begin position="2128"/>
        <end position="2216"/>
    </location>
</feature>
<evidence type="ECO:0000256" key="3">
    <source>
        <dbReference type="ARBA" id="ARBA00008887"/>
    </source>
</evidence>
<dbReference type="InterPro" id="IPR013602">
    <property type="entry name" value="Dynein_heavy_linker"/>
</dbReference>
<evidence type="ECO:0000259" key="19">
    <source>
        <dbReference type="Pfam" id="PF12774"/>
    </source>
</evidence>
<dbReference type="InterPro" id="IPR043157">
    <property type="entry name" value="Dynein_AAA1S"/>
</dbReference>
<keyword evidence="8" id="KW-0067">ATP-binding</keyword>
<keyword evidence="5" id="KW-0493">Microtubule</keyword>
<dbReference type="Gene3D" id="1.20.140.100">
    <property type="entry name" value="Dynein heavy chain, N-terminal domain 2"/>
    <property type="match status" value="1"/>
</dbReference>
<dbReference type="Pfam" id="PF18198">
    <property type="entry name" value="AAA_lid_11"/>
    <property type="match status" value="1"/>
</dbReference>
<dbReference type="Pfam" id="PF17852">
    <property type="entry name" value="Dynein_AAA_lid"/>
    <property type="match status" value="1"/>
</dbReference>
<dbReference type="InterPro" id="IPR024743">
    <property type="entry name" value="Dynein_HC_stalk"/>
</dbReference>
<reference evidence="28" key="1">
    <citation type="submission" date="2025-08" db="UniProtKB">
        <authorList>
            <consortium name="RefSeq"/>
        </authorList>
    </citation>
    <scope>IDENTIFICATION</scope>
    <source>
        <tissue evidence="28">Whole body</tissue>
    </source>
</reference>
<organism evidence="27 28">
    <name type="scientific">Sipha flava</name>
    <name type="common">yellow sugarcane aphid</name>
    <dbReference type="NCBI Taxonomy" id="143950"/>
    <lineage>
        <taxon>Eukaryota</taxon>
        <taxon>Metazoa</taxon>
        <taxon>Ecdysozoa</taxon>
        <taxon>Arthropoda</taxon>
        <taxon>Hexapoda</taxon>
        <taxon>Insecta</taxon>
        <taxon>Pterygota</taxon>
        <taxon>Neoptera</taxon>
        <taxon>Paraneoptera</taxon>
        <taxon>Hemiptera</taxon>
        <taxon>Sternorrhyncha</taxon>
        <taxon>Aphidomorpha</taxon>
        <taxon>Aphidoidea</taxon>
        <taxon>Aphididae</taxon>
        <taxon>Sipha</taxon>
    </lineage>
</organism>
<dbReference type="InterPro" id="IPR027417">
    <property type="entry name" value="P-loop_NTPase"/>
</dbReference>
<keyword evidence="15" id="KW-0966">Cell projection</keyword>
<dbReference type="InterPro" id="IPR041589">
    <property type="entry name" value="DNAH3_AAA_lid_1"/>
</dbReference>
<dbReference type="FunFam" id="3.10.490.20:FF:000001">
    <property type="entry name" value="dynein heavy chain 7, axonemal"/>
    <property type="match status" value="1"/>
</dbReference>
<dbReference type="InterPro" id="IPR004273">
    <property type="entry name" value="Dynein_heavy_D6_P-loop"/>
</dbReference>
<feature type="domain" description="Dynein heavy chain coiled coil stalk" evidence="20">
    <location>
        <begin position="2558"/>
        <end position="2900"/>
    </location>
</feature>
<dbReference type="FunFam" id="1.10.8.1220:FF:000001">
    <property type="entry name" value="Dynein axonemal heavy chain 5"/>
    <property type="match status" value="1"/>
</dbReference>
<dbReference type="GO" id="GO:0051959">
    <property type="term" value="F:dynein light intermediate chain binding"/>
    <property type="evidence" value="ECO:0007669"/>
    <property type="project" value="InterPro"/>
</dbReference>
<dbReference type="GeneID" id="112681680"/>
<dbReference type="Proteomes" id="UP000694846">
    <property type="component" value="Unplaced"/>
</dbReference>
<dbReference type="Gene3D" id="1.10.287.2620">
    <property type="match status" value="1"/>
</dbReference>
<dbReference type="GO" id="GO:0005858">
    <property type="term" value="C:axonemal dynein complex"/>
    <property type="evidence" value="ECO:0007669"/>
    <property type="project" value="UniProtKB-ARBA"/>
</dbReference>
<dbReference type="GO" id="GO:0008569">
    <property type="term" value="F:minus-end-directed microtubule motor activity"/>
    <property type="evidence" value="ECO:0007669"/>
    <property type="project" value="InterPro"/>
</dbReference>
<feature type="domain" description="Dynein heavy chain ATP-binding dynein motor region" evidence="22">
    <location>
        <begin position="2930"/>
        <end position="3150"/>
    </location>
</feature>
<evidence type="ECO:0000256" key="7">
    <source>
        <dbReference type="ARBA" id="ARBA00022741"/>
    </source>
</evidence>
<feature type="domain" description="Dynein heavy chain AAA module D4" evidence="21">
    <location>
        <begin position="2282"/>
        <end position="2540"/>
    </location>
</feature>
<evidence type="ECO:0000256" key="5">
    <source>
        <dbReference type="ARBA" id="ARBA00022701"/>
    </source>
</evidence>
<feature type="domain" description="Dynein heavy chain AAA 5 extension" evidence="23">
    <location>
        <begin position="1772"/>
        <end position="1902"/>
    </location>
</feature>
<keyword evidence="7" id="KW-0547">Nucleotide-binding</keyword>
<dbReference type="Gene3D" id="1.20.1270.280">
    <property type="match status" value="1"/>
</dbReference>
<evidence type="ECO:0000259" key="25">
    <source>
        <dbReference type="Pfam" id="PF18198"/>
    </source>
</evidence>
<dbReference type="GO" id="GO:0045505">
    <property type="term" value="F:dynein intermediate chain binding"/>
    <property type="evidence" value="ECO:0007669"/>
    <property type="project" value="InterPro"/>
</dbReference>
<sequence>MSKDYVPLSRSSTSNKPLLYPNKILSNIPPCFSTSPRRTCSPSVFYDDTGWNDEREIRQFLDTVPVVPKLPKMPDISKYLNKSKTVQQKKKTSDRSAIIKNYMNECAVTQKIDLMMARKSTPAGRQEEVKMPQIYYHKLLRGFADEVEPTSMQESWIENILEKSETVRWKRTKVSASLIDEVKAEYVKVIKKLQVEGIVKPIPDSDQPLPVTPREKPLITAVGGKTKNYPLFLKRKKLLMKRLHTTHPTTINILYFTKRQVPKMMINAESYKFNEFSRDLDDLMATLEHDFRKQETYLTKDWYKKIILILIKRGAIDGITSNTLPQFLKGVTTIISLEMERMILKSIDHIVKVFGNATTAPKLNFKLQFIGSKCISTPSVSEIYDQYCSVLNLLNTAVSELPSLEYRFGVPVNSQFISIKRGRQNLDEAKCNLAEKLNFMYNELTAYLKKLANDFSEVVNENQRKDLSRYLEEPHTYDELLGKLNWFQSYRNKAIELVDGWNFELGNIDQIDMKNHLCDLAKSYMDQIIEHIVFKQLSNDEKPSLAWVCFKFNEMVSRAISKPKNSEEFLALGDYMLYASTAFMTEMIQTTKELTVIACNISQYAVLPGEFWEAHASAIKWIQNISPVFFKYSTIYEAGKSNAEENLAKVISTLNYDLDAFAPNLAFLDRIDDVDKLYEYKLFVNTLQRKIEKFDDTVSWINREEELFNKPISTFPELDEIKDFTKPFVDLITFSYRWFLKKNIWMRGDFDTLTLSEIEITIDEFYKDASNMQKLLRVKCKEMLSQNYSKRYEGIIDDIDMNLWPAPLKIAHQTINSMQEFRQYMPMIRIMCNPALNERHWEEMSELVGFDLTPNAGTTLTKIIDLHLEQLLPQFDIISISATKEEQLCKSLEKMKEEWKTITLSTSQYKNTQINILAGLDDIQAVLDDHFFKTLSIRGSAFVKPIESEVKEWFDIVNRMIMTLEEWAKVQNQWLYLMPIFSAENIVAQMPNEGVLFDETNVIIRGLLNLVDSDPIAIKCVGQKGILESLVNCIEMMETIKVGVNNYLEKKRLFFSRFFFLSNDELLEILSETKNPKRVQPHLKKCFEGIASLEFNKNLDIMKFLSNEGEEIVLVQCISTVDTRGCVEKWLFQVGEQMVTSVKNSIESAYHEYPTIERTTWVQKWPGQSVLCVSQMFWAAEVHDVFIVQKSGQMRNYHKFLTEQLNSTVKLVRGKLKKKTRITLSALVTLDVHCRHVVDELANNNVTCDTDFKWLSQLRYYWEDDVLVRIANATVNYAYEYLGNTPRLVVTPLTDRCYHTLISAYRMHLNGAPEGPAGTGKTETVKDLAKALAVQCIVFNCSDGLDYLAMGKFFRGLASSGAWACFDQFNRVGVEVLSVVAQQILTVAQAVRSNADRFVFEGAAIKLNPRCYVCVTMNPGYAGTSELPDNLKVLFRTVAMIVPDYVMIGEISLYSYGFINARALSVKIVTTYKLCSEQLSSQSHYDFGMRAVKTVIIAAGNLKMKFPDDDESELMLRSILDVNSAKFLNKDIPLFNGIISDLFPGLKLSNPVHDDLIDAAKIACSKINLQPIDIFMEKLIQTYEMMVVQHGFMLVGKPFGGKTSLLHLLAETLSLQNKLGRGEQKVEYETVNPKALTIGQLYGCFDDVSHEWTSGVVANIFRKFSMSDTLDRKWLIFDGPVDAAWIENMNTVLDDNKKLCLSSGEVIGMPDCMSMIFEVMDLVRASPATVSRCGMIYLDPLMLGWKPLIESWMKTCPECWSLEQNGIDIICLFNWITPPCLNFLRRNCAQLINAGETNIVLNVLNILEMQLKTASIDNPSFNEHFTNHLQGSFVYASIWGFGGTLDSNSRPAFDLYFKELWKGEVSGLEPPEALSSLDISIPSEGMLYDYVYNYTSRGSWKNLWEVVKNNKLEEMSSVEQTLVHTLDTARYTHLVEMYVAHRKPLLLFGPTGTGKSFYIKNYMMNKLSLDKYIPSFATFTIQTTVNFTQEILLSKLIKRKRGVYGPPLGKVCVIFVDDMNMPAKEQYGAQPPIELLRQFVDHGHWYDLHDKSKIYLEDILLLTAIGPTGGSRQDVCERFLRHFGLLAMNSFGDENITKIYSTLLQIGLKRNGFTLEVVPIIDSMIQSTIDLYKSAIVNLPPTPAKSHYLFNLRDISKVINGILMFRKESFTNRKVFVRLWVHEVLRVFYDRLIEDKDREWLFNEIRSSVNKNFQETFDVVFNNLSDSTPIIYQDMANLLFTNVMDVDALKDKKYEEPLSLSHFEEIAQAFINEYDKAHKSKLNIVLFKYALEHLSRICRILTIPGGCALLVGVGGSGRQSLTRLAAAMCNCSVFQPEITKSYGINEWRDSLKTVLKESGGKNHPTVFLFTEGQIKEEYFLQDIDALLNSGEVANLFSLDEQQSILEMVRLAAQGGNRNLDIAPLVVFNYFINRCKQNLHICLCFSPIGSTFRNRLRRFPSMVSCCTIDWFEDWPEAALEMVAHKYLEGVNLSNSIKNAAITACQHFHVDARRLSLEFHSTTRRHTYVTSASYLDLIKAYTYCTNRKQKEIMEAKMRYVGGLQELEYATVQVSQMKEDLFKLQPQLQQAQKDTEEMMVMISRETAEVEKATARVQEDEKVANVQAEAANDLKTECEADLALAIPVLEDAIDALNTLKPTDITLVKSMKNPPEMVKTVMAAVCVMKGVSPDKIPDPNKPGQKILDYWGPSKRILGDINFLQRLKEYDKDNIPSQIMAIIRKTYLPDPNFKPPIVAKASSAAEGLCKWIIALDMYDKVIKVVAPKKEKLEIANAEYEATMAILEEKRNEVRQLQERLDSLKDRLEETVLYKEKLLAEVALCESKLIKAEKLIGSLGGEKHRWALRAEELQTNYDCIPGDILISCGIIAYLAPFTSHFRSLIVNEWKILCNDLKIPSSESFSLIDVLGMPIKIQNWTINGLPMDSFSINNAIIMDGSQRWSLLIDPQGQANKWIKTMEKSNDIIVDKLTNPNYMKSIEVGIEVGKPVLIENVLEDLEPPLDPVLLKQTYIKGKSMYIALGNKIIEYNPKFRLYITSKLRNPHYLPEIFNKVTIINCALTVEGLEDQLLGIVVAKERPDLESKRQQLIVEGAENAKALLDVENNILQILSAPGNILEDENAVDVLDNSKILAKEITRKQAASIETVAVIDQFRLQYKPIANHCSILYYCITDLPNLDPMYQYSLTWFINIFTMTIETANKSKIISKRLEALKETFTYNLYANVCRSLFEKDKLLFSFIMCTTVMLAEKKIDKQELMFLVTGGVGIKENILNPLSNWLPDKNWDEICRLDELNAYTGLKDDFIKNEDVWKNYHDLADFGDSEFPVPWYEKTSDFQRILIVRTIRPDKVIPAITKLVAGELGEKFIYPPPFNVQTSYGDSSCLSPLVFILSPGIDPVASLMQFADKMGQVKALRSVSLGQGQGPIAEVVIREAQKTGAWVCLQNCHLATSWMGQLEEICDSFDVSNVHSEFRLWLTSYPSDKFPVSVLQNGVKMTNESPTGLQANILRSYQSYPVSDQNFFEGCPGKEQVFTKLLYGITFFHAVVQERRKFGHIGWNIPYEFNESDYHISIQQLQMYINEFDDVPFEAFTYLTGECNYGGRVTDNWDRRTMNTILNVFCCPRVVDDPYYLFCDVDRRYGVPFRTNYDDFIKQIREIPTTVSPEVFGLHVNSAIARDLQTTSQLFHSYLSVVESVGVADGHKTSEDLLVAIASDILTRLPDGLDVEAAAARYPVTYAESMNAVLVQEMERFNALLSIIRESLRDLIRAIRGAITMTPELETMALSLSAAKYPSFWSKFSYPSLKFLGGYISDFIERLNFMQTWHDNGKPDDFWLSGFFAARSFLAAALQNFARRHATPVDRLRFDFQVQRRDRADAPPENGVYCYGLFLDGARWDRSRMVLDEQLPKVLTDVLPLVWFIPTKKDDLHIGNRYTCPVYNTSERRGILSTTGHSTNYVLPIFLDTDENPSHWIHRGVALLCQLDE</sequence>
<evidence type="ECO:0000256" key="2">
    <source>
        <dbReference type="ARBA" id="ARBA00004430"/>
    </source>
</evidence>
<dbReference type="FunFam" id="3.40.50.300:FF:000353">
    <property type="entry name" value="Dynein axonemal heavy chain 1"/>
    <property type="match status" value="1"/>
</dbReference>
<evidence type="ECO:0000313" key="27">
    <source>
        <dbReference type="Proteomes" id="UP000694846"/>
    </source>
</evidence>
<dbReference type="Gene3D" id="1.10.472.130">
    <property type="match status" value="1"/>
</dbReference>
<evidence type="ECO:0000259" key="26">
    <source>
        <dbReference type="Pfam" id="PF18199"/>
    </source>
</evidence>
<evidence type="ECO:0000256" key="14">
    <source>
        <dbReference type="ARBA" id="ARBA00023212"/>
    </source>
</evidence>
<dbReference type="InterPro" id="IPR042219">
    <property type="entry name" value="AAA_lid_11_sf"/>
</dbReference>
<dbReference type="Pfam" id="PF12777">
    <property type="entry name" value="MT"/>
    <property type="match status" value="1"/>
</dbReference>
<evidence type="ECO:0000259" key="17">
    <source>
        <dbReference type="Pfam" id="PF03028"/>
    </source>
</evidence>
<evidence type="ECO:0000259" key="20">
    <source>
        <dbReference type="Pfam" id="PF12777"/>
    </source>
</evidence>
<dbReference type="Pfam" id="PF12775">
    <property type="entry name" value="AAA_7"/>
    <property type="match status" value="1"/>
</dbReference>
<dbReference type="GO" id="GO:0031514">
    <property type="term" value="C:motile cilium"/>
    <property type="evidence" value="ECO:0007669"/>
    <property type="project" value="UniProtKB-SubCell"/>
</dbReference>
<dbReference type="FunFam" id="1.20.920.30:FF:000002">
    <property type="entry name" value="Dynein axonemal heavy chain 3"/>
    <property type="match status" value="1"/>
</dbReference>
<dbReference type="Gene3D" id="1.10.8.1220">
    <property type="match status" value="1"/>
</dbReference>
<dbReference type="GO" id="GO:0005874">
    <property type="term" value="C:microtubule"/>
    <property type="evidence" value="ECO:0007669"/>
    <property type="project" value="UniProtKB-KW"/>
</dbReference>
<dbReference type="RefSeq" id="XP_025407748.1">
    <property type="nucleotide sequence ID" value="XM_025551963.1"/>
</dbReference>
<dbReference type="FunFam" id="3.20.180.20:FF:000003">
    <property type="entry name" value="Dynein heavy chain 12, axonemal"/>
    <property type="match status" value="1"/>
</dbReference>
<dbReference type="FunFam" id="3.40.50.300:FF:001145">
    <property type="entry name" value="Putative dynein heavy chain"/>
    <property type="match status" value="1"/>
</dbReference>
<dbReference type="Gene3D" id="6.10.140.1060">
    <property type="match status" value="1"/>
</dbReference>
<name>A0A8B8FAC4_9HEMI</name>
<evidence type="ECO:0000256" key="1">
    <source>
        <dbReference type="ARBA" id="ARBA00004230"/>
    </source>
</evidence>
<feature type="domain" description="Dynein heavy chain AAA lid" evidence="25">
    <location>
        <begin position="3544"/>
        <end position="3683"/>
    </location>
</feature>
<comment type="similarity">
    <text evidence="3">Belongs to the dynein heavy chain family.</text>
</comment>
<keyword evidence="12" id="KW-0969">Cilium</keyword>
<keyword evidence="6" id="KW-0677">Repeat</keyword>
<dbReference type="FunFam" id="1.10.8.720:FF:000001">
    <property type="entry name" value="dynein heavy chain 7, axonemal"/>
    <property type="match status" value="1"/>
</dbReference>
<evidence type="ECO:0000256" key="8">
    <source>
        <dbReference type="ARBA" id="ARBA00022840"/>
    </source>
</evidence>
<keyword evidence="27" id="KW-1185">Reference proteome</keyword>
<evidence type="ECO:0000259" key="23">
    <source>
        <dbReference type="Pfam" id="PF17852"/>
    </source>
</evidence>
<feature type="domain" description="Dynein heavy chain C-terminal" evidence="26">
    <location>
        <begin position="3691"/>
        <end position="3991"/>
    </location>
</feature>
<dbReference type="Gene3D" id="1.20.58.1120">
    <property type="match status" value="1"/>
</dbReference>
<dbReference type="Pfam" id="PF12781">
    <property type="entry name" value="AAA_9"/>
    <property type="match status" value="1"/>
</dbReference>
<dbReference type="InterPro" id="IPR024317">
    <property type="entry name" value="Dynein_heavy_chain_D4_dom"/>
</dbReference>
<dbReference type="InterPro" id="IPR026983">
    <property type="entry name" value="DHC"/>
</dbReference>
<dbReference type="PANTHER" id="PTHR22878">
    <property type="entry name" value="DYNEIN HEAVY CHAIN 6, AXONEMAL-LIKE-RELATED"/>
    <property type="match status" value="1"/>
</dbReference>
<dbReference type="PANTHER" id="PTHR22878:SF70">
    <property type="entry name" value="DYNEIN HEAVY CHAIN 2, AXONEMAL"/>
    <property type="match status" value="1"/>
</dbReference>
<gene>
    <name evidence="28" type="primary">LOC112681680</name>
</gene>
<dbReference type="Pfam" id="PF17857">
    <property type="entry name" value="AAA_lid_1"/>
    <property type="match status" value="1"/>
</dbReference>
<dbReference type="Pfam" id="PF08393">
    <property type="entry name" value="DHC_N2"/>
    <property type="match status" value="1"/>
</dbReference>
<evidence type="ECO:0000256" key="15">
    <source>
        <dbReference type="ARBA" id="ARBA00023273"/>
    </source>
</evidence>
<protein>
    <submittedName>
        <fullName evidence="28">Dynein heavy chain 12, axonemal-like</fullName>
    </submittedName>
</protein>
<keyword evidence="9" id="KW-0282">Flagellum</keyword>
<dbReference type="Gene3D" id="3.40.50.300">
    <property type="entry name" value="P-loop containing nucleotide triphosphate hydrolases"/>
    <property type="match status" value="5"/>
</dbReference>
<dbReference type="FunFam" id="1.20.1270.280:FF:000001">
    <property type="entry name" value="dynein heavy chain 7, axonemal"/>
    <property type="match status" value="1"/>
</dbReference>
<dbReference type="Gene3D" id="1.10.8.710">
    <property type="match status" value="1"/>
</dbReference>
<evidence type="ECO:0000256" key="13">
    <source>
        <dbReference type="ARBA" id="ARBA00023175"/>
    </source>
</evidence>
<evidence type="ECO:0000256" key="11">
    <source>
        <dbReference type="ARBA" id="ARBA00023054"/>
    </source>
</evidence>
<evidence type="ECO:0000256" key="9">
    <source>
        <dbReference type="ARBA" id="ARBA00022846"/>
    </source>
</evidence>
<comment type="subcellular location">
    <subcellularLocation>
        <location evidence="1">Cell projection</location>
        <location evidence="1">Cilium</location>
        <location evidence="1">Flagellum</location>
    </subcellularLocation>
    <subcellularLocation>
        <location evidence="2">Cytoplasm</location>
        <location evidence="2">Cytoskeleton</location>
        <location evidence="2">Cilium axoneme</location>
    </subcellularLocation>
</comment>
<feature type="domain" description="Dynein heavy chain region D6 P-loop" evidence="17">
    <location>
        <begin position="3395"/>
        <end position="3508"/>
    </location>
</feature>
<dbReference type="FunFam" id="3.40.50.300:FF:000362">
    <property type="entry name" value="Dynein, axonemal, heavy chain 6"/>
    <property type="match status" value="1"/>
</dbReference>
<evidence type="ECO:0000259" key="21">
    <source>
        <dbReference type="Pfam" id="PF12780"/>
    </source>
</evidence>
<evidence type="ECO:0000256" key="10">
    <source>
        <dbReference type="ARBA" id="ARBA00023017"/>
    </source>
</evidence>
<evidence type="ECO:0000256" key="12">
    <source>
        <dbReference type="ARBA" id="ARBA00023069"/>
    </source>
</evidence>
<dbReference type="GO" id="GO:0003341">
    <property type="term" value="P:cilium movement"/>
    <property type="evidence" value="ECO:0007669"/>
    <property type="project" value="UniProtKB-ARBA"/>
</dbReference>
<dbReference type="InterPro" id="IPR035699">
    <property type="entry name" value="AAA_6"/>
</dbReference>
<evidence type="ECO:0000256" key="6">
    <source>
        <dbReference type="ARBA" id="ARBA00022737"/>
    </source>
</evidence>
<feature type="domain" description="Dynein heavy chain hydrolytic ATP-binding dynein motor region" evidence="19">
    <location>
        <begin position="1277"/>
        <end position="1603"/>
    </location>
</feature>
<dbReference type="InterPro" id="IPR042228">
    <property type="entry name" value="Dynein_linker_3"/>
</dbReference>
<dbReference type="Pfam" id="PF12774">
    <property type="entry name" value="AAA_6"/>
    <property type="match status" value="1"/>
</dbReference>
<keyword evidence="4" id="KW-0963">Cytoplasm</keyword>
<dbReference type="SUPFAM" id="SSF52540">
    <property type="entry name" value="P-loop containing nucleoside triphosphate hydrolases"/>
    <property type="match status" value="4"/>
</dbReference>
<keyword evidence="11 16" id="KW-0175">Coiled coil</keyword>
<dbReference type="InterPro" id="IPR041228">
    <property type="entry name" value="Dynein_C"/>
</dbReference>
<feature type="domain" description="Dynein heavy chain linker" evidence="18">
    <location>
        <begin position="718"/>
        <end position="1148"/>
    </location>
</feature>
<feature type="coiled-coil region" evidence="16">
    <location>
        <begin position="2783"/>
        <end position="2834"/>
    </location>
</feature>
<dbReference type="FunFam" id="3.40.50.300:FF:000044">
    <property type="entry name" value="Dynein heavy chain 5, axonemal"/>
    <property type="match status" value="1"/>
</dbReference>
<evidence type="ECO:0000256" key="4">
    <source>
        <dbReference type="ARBA" id="ARBA00022490"/>
    </source>
</evidence>
<dbReference type="Gene3D" id="1.20.920.30">
    <property type="match status" value="1"/>
</dbReference>
<evidence type="ECO:0000259" key="18">
    <source>
        <dbReference type="Pfam" id="PF08393"/>
    </source>
</evidence>
<dbReference type="Pfam" id="PF03028">
    <property type="entry name" value="Dynein_heavy"/>
    <property type="match status" value="1"/>
</dbReference>
<dbReference type="FunFam" id="1.10.287.2620:FF:000002">
    <property type="entry name" value="Dynein heavy chain 2, axonemal"/>
    <property type="match status" value="1"/>
</dbReference>
<dbReference type="FunFam" id="1.10.8.710:FF:000004">
    <property type="entry name" value="Dynein axonemal heavy chain 6"/>
    <property type="match status" value="1"/>
</dbReference>
<dbReference type="InterPro" id="IPR042222">
    <property type="entry name" value="Dynein_2_N"/>
</dbReference>
<dbReference type="FunFam" id="1.20.920.20:FF:000006">
    <property type="entry name" value="Dynein, axonemal, heavy chain 6"/>
    <property type="match status" value="1"/>
</dbReference>
<evidence type="ECO:0000259" key="24">
    <source>
        <dbReference type="Pfam" id="PF17857"/>
    </source>
</evidence>
<dbReference type="Pfam" id="PF12780">
    <property type="entry name" value="AAA_8"/>
    <property type="match status" value="1"/>
</dbReference>
<dbReference type="Gene3D" id="3.20.180.20">
    <property type="entry name" value="Dynein heavy chain, N-terminal domain 2"/>
    <property type="match status" value="1"/>
</dbReference>
<dbReference type="Gene3D" id="3.10.490.20">
    <property type="match status" value="1"/>
</dbReference>
<keyword evidence="10" id="KW-0243">Dynein</keyword>
<dbReference type="InterPro" id="IPR043160">
    <property type="entry name" value="Dynein_C_barrel"/>
</dbReference>
<dbReference type="Gene3D" id="1.10.8.720">
    <property type="entry name" value="Region D6 of dynein motor"/>
    <property type="match status" value="1"/>
</dbReference>
<dbReference type="Gene3D" id="1.20.920.20">
    <property type="match status" value="1"/>
</dbReference>
<evidence type="ECO:0000313" key="28">
    <source>
        <dbReference type="RefSeq" id="XP_025407748.1"/>
    </source>
</evidence>
<evidence type="ECO:0000256" key="16">
    <source>
        <dbReference type="SAM" id="Coils"/>
    </source>
</evidence>
<accession>A0A8B8FAC4</accession>
<dbReference type="FunFam" id="3.40.50.300:FF:002141">
    <property type="entry name" value="Dynein heavy chain"/>
    <property type="match status" value="1"/>
</dbReference>
<dbReference type="Pfam" id="PF18199">
    <property type="entry name" value="Dynein_C"/>
    <property type="match status" value="1"/>
</dbReference>
<proteinExistence type="inferred from homology"/>
<keyword evidence="13" id="KW-0505">Motor protein</keyword>